<dbReference type="GO" id="GO:0046872">
    <property type="term" value="F:metal ion binding"/>
    <property type="evidence" value="ECO:0007669"/>
    <property type="project" value="UniProtKB-KW"/>
</dbReference>
<dbReference type="GO" id="GO:0006508">
    <property type="term" value="P:proteolysis"/>
    <property type="evidence" value="ECO:0007669"/>
    <property type="project" value="UniProtKB-KW"/>
</dbReference>
<dbReference type="AlphaFoldDB" id="G0I0B0"/>
<feature type="domain" description="Succinylglutamate desuccinylase/Aspartoacylase catalytic" evidence="5">
    <location>
        <begin position="90"/>
        <end position="278"/>
    </location>
</feature>
<keyword evidence="2" id="KW-0479">Metal-binding</keyword>
<accession>G0I0B0</accession>
<comment type="cofactor">
    <cofactor evidence="1">
        <name>Zn(2+)</name>
        <dbReference type="ChEBI" id="CHEBI:29105"/>
    </cofactor>
</comment>
<gene>
    <name evidence="6" type="primary">htrA2</name>
    <name evidence="6" type="ordered locus">HAH_5198</name>
</gene>
<proteinExistence type="predicted"/>
<dbReference type="PIRSF" id="PIRSF039012">
    <property type="entry name" value="ASP"/>
    <property type="match status" value="1"/>
</dbReference>
<dbReference type="SUPFAM" id="SSF53187">
    <property type="entry name" value="Zn-dependent exopeptidases"/>
    <property type="match status" value="1"/>
</dbReference>
<dbReference type="GO" id="GO:0016811">
    <property type="term" value="F:hydrolase activity, acting on carbon-nitrogen (but not peptide) bonds, in linear amides"/>
    <property type="evidence" value="ECO:0007669"/>
    <property type="project" value="InterPro"/>
</dbReference>
<dbReference type="GO" id="GO:0016788">
    <property type="term" value="F:hydrolase activity, acting on ester bonds"/>
    <property type="evidence" value="ECO:0007669"/>
    <property type="project" value="InterPro"/>
</dbReference>
<keyword evidence="6" id="KW-0645">Protease</keyword>
<evidence type="ECO:0000256" key="3">
    <source>
        <dbReference type="ARBA" id="ARBA00022801"/>
    </source>
</evidence>
<dbReference type="Gene3D" id="3.40.630.10">
    <property type="entry name" value="Zn peptidases"/>
    <property type="match status" value="1"/>
</dbReference>
<geneLocation type="plasmid" evidence="6 7">
    <name>pHH400</name>
</geneLocation>
<dbReference type="HOGENOM" id="CLU_035605_0_2_2"/>
<protein>
    <submittedName>
        <fullName evidence="6">Serine protease</fullName>
    </submittedName>
</protein>
<evidence type="ECO:0000313" key="7">
    <source>
        <dbReference type="Proteomes" id="UP000005629"/>
    </source>
</evidence>
<keyword evidence="4" id="KW-0862">Zinc</keyword>
<dbReference type="KEGG" id="hhi:HAH_5198"/>
<keyword evidence="6" id="KW-0614">Plasmid</keyword>
<keyword evidence="3" id="KW-0378">Hydrolase</keyword>
<dbReference type="InterPro" id="IPR043795">
    <property type="entry name" value="N-alpha-Ac-DABA-like"/>
</dbReference>
<dbReference type="Pfam" id="PF24827">
    <property type="entry name" value="AstE_AspA_cat"/>
    <property type="match status" value="1"/>
</dbReference>
<reference evidence="6 7" key="1">
    <citation type="journal article" date="2011" name="J. Bacteriol.">
        <title>Complete genome sequence of Haloarcula hispanica, a model haloarchaeon for studying genetics, metabolism, and virus-host interaction.</title>
        <authorList>
            <person name="Liu H."/>
            <person name="Wu Z."/>
            <person name="Li M."/>
            <person name="Zhang F."/>
            <person name="Zheng H."/>
            <person name="Han J."/>
            <person name="Liu J."/>
            <person name="Zhou J."/>
            <person name="Wang S."/>
            <person name="Xiang H."/>
        </authorList>
    </citation>
    <scope>NUCLEOTIDE SEQUENCE [LARGE SCALE GENOMIC DNA]</scope>
    <source>
        <strain evidence="7">ATCC 33960 / DSM 4426 / JCM 8911 / NBRC 102182 / NCIMB 2187 / VKM B-1755</strain>
        <plasmid evidence="6 7">pHH400</plasmid>
    </source>
</reference>
<evidence type="ECO:0000256" key="1">
    <source>
        <dbReference type="ARBA" id="ARBA00001947"/>
    </source>
</evidence>
<organism evidence="6 7">
    <name type="scientific">Haloarcula hispanica (strain ATCC 33960 / DSM 4426 / JCM 8911 / NBRC 102182 / NCIMB 2187 / VKM B-1755)</name>
    <dbReference type="NCBI Taxonomy" id="634497"/>
    <lineage>
        <taxon>Archaea</taxon>
        <taxon>Methanobacteriati</taxon>
        <taxon>Methanobacteriota</taxon>
        <taxon>Stenosarchaea group</taxon>
        <taxon>Halobacteria</taxon>
        <taxon>Halobacteriales</taxon>
        <taxon>Haloarculaceae</taxon>
        <taxon>Haloarcula</taxon>
    </lineage>
</organism>
<name>G0I0B0_HALHT</name>
<dbReference type="Proteomes" id="UP000005629">
    <property type="component" value="Plasmid pHH400"/>
</dbReference>
<dbReference type="PANTHER" id="PTHR37326:SF1">
    <property type="entry name" value="BLL3975 PROTEIN"/>
    <property type="match status" value="1"/>
</dbReference>
<dbReference type="eggNOG" id="arCOG02890">
    <property type="taxonomic scope" value="Archaea"/>
</dbReference>
<sequence length="373" mass="39795">MLTALCDFYDTGFHTGDSRSTGQWFCSEGVSQHRSVWPSDAPTPSAFACAPPGIDMDYTAVTHTTTDRRLGRLPSGRAVSVTVHRYVGSPGPTVYIQAAQHGIELNGPAALRRLHDRLTDAAIAGTVLVIPVVNQLAFDHRSYMTPGEYDVMNPNLNRVWPGDESGSLQEQFAARLWELVKDADAAVDLHTGTADMLEHVRCRAGDPAAERLAEAFGTSYRITDESEDTGDDGSGGTFRAAAAAAGIPVITAELSNSRRIAQDAVAAGVDGIQNLLRERAVLPAEPEPHAGQTVLRNDAEPVTASESGLFECRPDIAVGDTVDAGERLGAVYEPSSFEQQQVVSATERGVIFSLARESVVVKGERLAGIATPR</sequence>
<evidence type="ECO:0000313" key="6">
    <source>
        <dbReference type="EMBL" id="AEM59331.1"/>
    </source>
</evidence>
<evidence type="ECO:0000256" key="2">
    <source>
        <dbReference type="ARBA" id="ARBA00022723"/>
    </source>
</evidence>
<dbReference type="InterPro" id="IPR055438">
    <property type="entry name" value="AstE_AspA_cat"/>
</dbReference>
<dbReference type="InterPro" id="IPR053138">
    <property type="entry name" value="N-alpha-Ac-DABA_deacetylase"/>
</dbReference>
<dbReference type="EMBL" id="CP002923">
    <property type="protein sequence ID" value="AEM59331.1"/>
    <property type="molecule type" value="Genomic_DNA"/>
</dbReference>
<evidence type="ECO:0000256" key="4">
    <source>
        <dbReference type="ARBA" id="ARBA00022833"/>
    </source>
</evidence>
<dbReference type="PANTHER" id="PTHR37326">
    <property type="entry name" value="BLL3975 PROTEIN"/>
    <property type="match status" value="1"/>
</dbReference>
<evidence type="ECO:0000259" key="5">
    <source>
        <dbReference type="Pfam" id="PF24827"/>
    </source>
</evidence>
<dbReference type="GO" id="GO:0008233">
    <property type="term" value="F:peptidase activity"/>
    <property type="evidence" value="ECO:0007669"/>
    <property type="project" value="UniProtKB-KW"/>
</dbReference>